<evidence type="ECO:0000259" key="25">
    <source>
        <dbReference type="SMART" id="SM00235"/>
    </source>
</evidence>
<reference evidence="26" key="2">
    <citation type="submission" date="2025-08" db="UniProtKB">
        <authorList>
            <consortium name="Ensembl"/>
        </authorList>
    </citation>
    <scope>IDENTIFICATION</scope>
</reference>
<evidence type="ECO:0000256" key="20">
    <source>
        <dbReference type="PIRSR" id="PIRSR621190-2"/>
    </source>
</evidence>
<feature type="binding site" evidence="20">
    <location>
        <position position="180"/>
    </location>
    <ligand>
        <name>Ca(2+)</name>
        <dbReference type="ChEBI" id="CHEBI:29108"/>
        <label>3</label>
    </ligand>
</feature>
<keyword evidence="3" id="KW-0964">Secreted</keyword>
<evidence type="ECO:0000256" key="22">
    <source>
        <dbReference type="PIRSR" id="PIRSR621190-5"/>
    </source>
</evidence>
<evidence type="ECO:0000256" key="1">
    <source>
        <dbReference type="ARBA" id="ARBA00004498"/>
    </source>
</evidence>
<evidence type="ECO:0000256" key="13">
    <source>
        <dbReference type="ARBA" id="ARBA00023105"/>
    </source>
</evidence>
<feature type="binding site" evidence="20">
    <location>
        <position position="292"/>
    </location>
    <ligand>
        <name>Ca(2+)</name>
        <dbReference type="ChEBI" id="CHEBI:29108"/>
        <label>4</label>
    </ligand>
</feature>
<evidence type="ECO:0000256" key="9">
    <source>
        <dbReference type="ARBA" id="ARBA00022801"/>
    </source>
</evidence>
<comment type="subcellular location">
    <subcellularLocation>
        <location evidence="1">Secreted</location>
        <location evidence="1">Extracellular space</location>
        <location evidence="1">Extracellular matrix</location>
    </subcellularLocation>
</comment>
<dbReference type="SUPFAM" id="SSF50923">
    <property type="entry name" value="Hemopexin-like domain"/>
    <property type="match status" value="1"/>
</dbReference>
<sequence length="469" mass="52632">LRTGVLHAFLVLCVSCASAFPAAGPDLGNEAKKRQLAEEYLKRLYNLDTGENDGAQFRVKSASPFSQKLQQMQDFFGLEVTGRLDAPTMDIIGKPRCGNPDVSNYEISESRSKWETTQLTYRILNFTPDMPQAAVEKVIQKAFQVWSNVSPLKFTRLHDGTSDIEISFVAGDHGDNSPFDGPGEFLAHAFDPGYGVGGDVHFDEDETWSKGSEETNLFLIAAHEIGHALGLAHSKDPGALMFPFVVNINTNEFQLSQDDINGIQSLYGLSVKPVQPTGPTTPSGCDANLVFDAITTLRGEVLFFKDRFCWRKLEQSTHTELRVIKSFWPSLPSEIEAAYENTDMDQVRLFKGSKYWALSAYEILPGYPKNIHKLGFPQTVKQIDAATYNEDTRKTYFFVGDQYWSYDERTQKMDKGFPRLTGDDFPGISQNINAVFQKDGFFYFFSGSVPFIIVRPHCSNELAQVLHLR</sequence>
<feature type="binding site" evidence="20">
    <location>
        <position position="173"/>
    </location>
    <ligand>
        <name>Zn(2+)</name>
        <dbReference type="ChEBI" id="CHEBI:29105"/>
        <label>1</label>
    </ligand>
</feature>
<protein>
    <recommendedName>
        <fullName evidence="17">interstitial collagenase</fullName>
        <ecNumber evidence="17">3.4.24.7</ecNumber>
    </recommendedName>
</protein>
<dbReference type="GO" id="GO:0030198">
    <property type="term" value="P:extracellular matrix organization"/>
    <property type="evidence" value="ECO:0007669"/>
    <property type="project" value="TreeGrafter"/>
</dbReference>
<dbReference type="FunFam" id="3.40.390.10:FF:000007">
    <property type="entry name" value="Collagenase 3"/>
    <property type="match status" value="1"/>
</dbReference>
<dbReference type="GO" id="GO:0008270">
    <property type="term" value="F:zinc ion binding"/>
    <property type="evidence" value="ECO:0007669"/>
    <property type="project" value="InterPro"/>
</dbReference>
<evidence type="ECO:0000256" key="12">
    <source>
        <dbReference type="ARBA" id="ARBA00023049"/>
    </source>
</evidence>
<comment type="cofactor">
    <cofactor evidence="20">
        <name>Zn(2+)</name>
        <dbReference type="ChEBI" id="CHEBI:29105"/>
    </cofactor>
    <text evidence="20">Binds 2 Zn(2+) ions per subunit.</text>
</comment>
<dbReference type="InterPro" id="IPR018486">
    <property type="entry name" value="Hemopexin_CS"/>
</dbReference>
<dbReference type="GO" id="GO:0004222">
    <property type="term" value="F:metalloendopeptidase activity"/>
    <property type="evidence" value="ECO:0007669"/>
    <property type="project" value="UniProtKB-EC"/>
</dbReference>
<dbReference type="InterPro" id="IPR000585">
    <property type="entry name" value="Hemopexin-like_dom"/>
</dbReference>
<evidence type="ECO:0000256" key="21">
    <source>
        <dbReference type="PIRSR" id="PIRSR621190-4"/>
    </source>
</evidence>
<keyword evidence="14" id="KW-0865">Zymogen</keyword>
<feature type="binding site" evidence="20">
    <location>
        <position position="188"/>
    </location>
    <ligand>
        <name>Zn(2+)</name>
        <dbReference type="ChEBI" id="CHEBI:29105"/>
        <label>1</label>
    </ligand>
</feature>
<dbReference type="PROSITE" id="PS00024">
    <property type="entry name" value="HEMOPEXIN"/>
    <property type="match status" value="1"/>
</dbReference>
<dbReference type="PROSITE" id="PS51642">
    <property type="entry name" value="HEMOPEXIN_2"/>
    <property type="match status" value="3"/>
</dbReference>
<dbReference type="InterPro" id="IPR021190">
    <property type="entry name" value="Pept_M10A"/>
</dbReference>
<feature type="binding site" description="in inhibited form" evidence="20">
    <location>
        <position position="97"/>
    </location>
    <ligand>
        <name>Zn(2+)</name>
        <dbReference type="ChEBI" id="CHEBI:29105"/>
        <label>2</label>
        <note>catalytic</note>
    </ligand>
</feature>
<feature type="binding site" evidence="20">
    <location>
        <position position="435"/>
    </location>
    <ligand>
        <name>Ca(2+)</name>
        <dbReference type="ChEBI" id="CHEBI:29108"/>
        <label>5</label>
    </ligand>
</feature>
<evidence type="ECO:0000256" key="15">
    <source>
        <dbReference type="ARBA" id="ARBA00023157"/>
    </source>
</evidence>
<dbReference type="PANTHER" id="PTHR10201:SF151">
    <property type="entry name" value="INTERSTITIAL COLLAGENASE"/>
    <property type="match status" value="1"/>
</dbReference>
<evidence type="ECO:0000256" key="3">
    <source>
        <dbReference type="ARBA" id="ARBA00022525"/>
    </source>
</evidence>
<dbReference type="InterPro" id="IPR006026">
    <property type="entry name" value="Peptidase_Metallo"/>
</dbReference>
<dbReference type="FunFam" id="2.110.10.10:FF:000002">
    <property type="entry name" value="Matrix metallopeptidase 3"/>
    <property type="match status" value="1"/>
</dbReference>
<feature type="repeat" description="Hemopexin" evidence="23">
    <location>
        <begin position="380"/>
        <end position="428"/>
    </location>
</feature>
<evidence type="ECO:0000256" key="4">
    <source>
        <dbReference type="ARBA" id="ARBA00022530"/>
    </source>
</evidence>
<dbReference type="Proteomes" id="UP000008912">
    <property type="component" value="Unassembled WGS sequence"/>
</dbReference>
<feature type="binding site" evidence="20">
    <location>
        <position position="181"/>
    </location>
    <ligand>
        <name>Ca(2+)</name>
        <dbReference type="ChEBI" id="CHEBI:29108"/>
        <label>3</label>
    </ligand>
</feature>
<evidence type="ECO:0000256" key="14">
    <source>
        <dbReference type="ARBA" id="ARBA00023145"/>
    </source>
</evidence>
<feature type="binding site" evidence="20">
    <location>
        <position position="241"/>
    </location>
    <ligand>
        <name>Zn(2+)</name>
        <dbReference type="ChEBI" id="CHEBI:29105"/>
        <label>2</label>
        <note>catalytic</note>
    </ligand>
</feature>
<evidence type="ECO:0000256" key="23">
    <source>
        <dbReference type="PROSITE-ProRule" id="PRU01011"/>
    </source>
</evidence>
<keyword evidence="4" id="KW-0272">Extracellular matrix</keyword>
<dbReference type="CDD" id="cd04278">
    <property type="entry name" value="ZnMc_MMP"/>
    <property type="match status" value="1"/>
</dbReference>
<feature type="signal peptide" evidence="24">
    <location>
        <begin position="1"/>
        <end position="19"/>
    </location>
</feature>
<dbReference type="GO" id="GO:0031012">
    <property type="term" value="C:extracellular matrix"/>
    <property type="evidence" value="ECO:0007669"/>
    <property type="project" value="InterPro"/>
</dbReference>
<keyword evidence="5" id="KW-0645">Protease</keyword>
<gene>
    <name evidence="26" type="primary">LOC117800385</name>
</gene>
<feature type="modified residue" description="Phosphotyrosine; by PKDCC" evidence="21">
    <location>
        <position position="367"/>
    </location>
</feature>
<dbReference type="SMART" id="SM00120">
    <property type="entry name" value="HX"/>
    <property type="match status" value="3"/>
</dbReference>
<evidence type="ECO:0000256" key="10">
    <source>
        <dbReference type="ARBA" id="ARBA00022833"/>
    </source>
</evidence>
<feature type="binding site" evidence="20">
    <location>
        <position position="201"/>
    </location>
    <ligand>
        <name>Zn(2+)</name>
        <dbReference type="ChEBI" id="CHEBI:29105"/>
        <label>1</label>
    </ligand>
</feature>
<feature type="binding site" evidence="20">
    <location>
        <position position="338"/>
    </location>
    <ligand>
        <name>Ca(2+)</name>
        <dbReference type="ChEBI" id="CHEBI:29108"/>
        <label>5</label>
    </ligand>
</feature>
<dbReference type="InterPro" id="IPR036365">
    <property type="entry name" value="PGBD-like_sf"/>
</dbReference>
<feature type="binding site" evidence="20">
    <location>
        <position position="129"/>
    </location>
    <ligand>
        <name>Ca(2+)</name>
        <dbReference type="ChEBI" id="CHEBI:29108"/>
        <label>1</label>
    </ligand>
</feature>
<evidence type="ECO:0000256" key="7">
    <source>
        <dbReference type="ARBA" id="ARBA00022729"/>
    </source>
</evidence>
<evidence type="ECO:0000256" key="16">
    <source>
        <dbReference type="ARBA" id="ARBA00036005"/>
    </source>
</evidence>
<dbReference type="Gene3D" id="2.110.10.10">
    <property type="entry name" value="Hemopexin-like domain"/>
    <property type="match status" value="1"/>
</dbReference>
<dbReference type="InterPro" id="IPR021158">
    <property type="entry name" value="Pept_M10A_Zn_BS"/>
</dbReference>
<keyword evidence="7 24" id="KW-0732">Signal</keyword>
<dbReference type="Ensembl" id="ENSAMET00000027732.1">
    <property type="protein sequence ID" value="ENSAMEP00000042283.1"/>
    <property type="gene ID" value="ENSAMEG00000026400.1"/>
</dbReference>
<evidence type="ECO:0000256" key="6">
    <source>
        <dbReference type="ARBA" id="ARBA00022723"/>
    </source>
</evidence>
<evidence type="ECO:0000256" key="17">
    <source>
        <dbReference type="ARBA" id="ARBA00038924"/>
    </source>
</evidence>
<keyword evidence="10 19" id="KW-0862">Zinc</keyword>
<keyword evidence="13" id="KW-0177">Collagen degradation</keyword>
<name>A0A7N5PAG7_AILME</name>
<reference evidence="26" key="3">
    <citation type="submission" date="2025-09" db="UniProtKB">
        <authorList>
            <consortium name="Ensembl"/>
        </authorList>
    </citation>
    <scope>IDENTIFICATION</scope>
</reference>
<dbReference type="GO" id="GO:0030574">
    <property type="term" value="P:collagen catabolic process"/>
    <property type="evidence" value="ECO:0007669"/>
    <property type="project" value="UniProtKB-KW"/>
</dbReference>
<feature type="binding site" evidence="20">
    <location>
        <position position="206"/>
    </location>
    <ligand>
        <name>Ca(2+)</name>
        <dbReference type="ChEBI" id="CHEBI:29108"/>
        <label>1</label>
    </ligand>
</feature>
<dbReference type="AlphaFoldDB" id="A0A7N5PAG7"/>
<dbReference type="EC" id="3.4.24.7" evidence="17"/>
<proteinExistence type="inferred from homology"/>
<dbReference type="Gene3D" id="3.40.390.10">
    <property type="entry name" value="Collagenase (Catalytic Domain)"/>
    <property type="match status" value="1"/>
</dbReference>
<dbReference type="SUPFAM" id="SSF55486">
    <property type="entry name" value="Metalloproteases ('zincins'), catalytic domain"/>
    <property type="match status" value="1"/>
</dbReference>
<feature type="binding site" evidence="20">
    <location>
        <position position="206"/>
    </location>
    <ligand>
        <name>Ca(2+)</name>
        <dbReference type="ChEBI" id="CHEBI:29108"/>
        <label>3</label>
    </ligand>
</feature>
<dbReference type="InterPro" id="IPR001818">
    <property type="entry name" value="Pept_M10_metallopeptidase"/>
</dbReference>
<feature type="active site" evidence="18">
    <location>
        <position position="224"/>
    </location>
</feature>
<dbReference type="PANTHER" id="PTHR10201">
    <property type="entry name" value="MATRIX METALLOPROTEINASE"/>
    <property type="match status" value="1"/>
</dbReference>
<evidence type="ECO:0000256" key="2">
    <source>
        <dbReference type="ARBA" id="ARBA00010370"/>
    </source>
</evidence>
<reference evidence="26 27" key="1">
    <citation type="journal article" date="2010" name="Nature">
        <title>The sequence and de novo assembly of the giant panda genome.</title>
        <authorList>
            <person name="Li R."/>
            <person name="Fan W."/>
            <person name="Tian G."/>
            <person name="Zhu H."/>
            <person name="He L."/>
            <person name="Cai J."/>
            <person name="Huang Q."/>
            <person name="Cai Q."/>
            <person name="Li B."/>
            <person name="Bai Y."/>
            <person name="Zhang Z."/>
            <person name="Zhang Y."/>
            <person name="Wang W."/>
            <person name="Li J."/>
            <person name="Wei F."/>
            <person name="Li H."/>
            <person name="Jian M."/>
            <person name="Li J."/>
            <person name="Zhang Z."/>
            <person name="Nielsen R."/>
            <person name="Li D."/>
            <person name="Gu W."/>
            <person name="Yang Z."/>
            <person name="Xuan Z."/>
            <person name="Ryder O.A."/>
            <person name="Leung F.C."/>
            <person name="Zhou Y."/>
            <person name="Cao J."/>
            <person name="Sun X."/>
            <person name="Fu Y."/>
            <person name="Fang X."/>
            <person name="Guo X."/>
            <person name="Wang B."/>
            <person name="Hou R."/>
            <person name="Shen F."/>
            <person name="Mu B."/>
            <person name="Ni P."/>
            <person name="Lin R."/>
            <person name="Qian W."/>
            <person name="Wang G."/>
            <person name="Yu C."/>
            <person name="Nie W."/>
            <person name="Wang J."/>
            <person name="Wu Z."/>
            <person name="Liang H."/>
            <person name="Min J."/>
            <person name="Wu Q."/>
            <person name="Cheng S."/>
            <person name="Ruan J."/>
            <person name="Wang M."/>
            <person name="Shi Z."/>
            <person name="Wen M."/>
            <person name="Liu B."/>
            <person name="Ren X."/>
            <person name="Zheng H."/>
            <person name="Dong D."/>
            <person name="Cook K."/>
            <person name="Shan G."/>
            <person name="Zhang H."/>
            <person name="Kosiol C."/>
            <person name="Xie X."/>
            <person name="Lu Z."/>
            <person name="Zheng H."/>
            <person name="Li Y."/>
            <person name="Steiner C.C."/>
            <person name="Lam T.T."/>
            <person name="Lin S."/>
            <person name="Zhang Q."/>
            <person name="Li G."/>
            <person name="Tian J."/>
            <person name="Gong T."/>
            <person name="Liu H."/>
            <person name="Zhang D."/>
            <person name="Fang L."/>
            <person name="Ye C."/>
            <person name="Zhang J."/>
            <person name="Hu W."/>
            <person name="Xu A."/>
            <person name="Ren Y."/>
            <person name="Zhang G."/>
            <person name="Bruford M.W."/>
            <person name="Li Q."/>
            <person name="Ma L."/>
            <person name="Guo Y."/>
            <person name="An N."/>
            <person name="Hu Y."/>
            <person name="Zheng Y."/>
            <person name="Shi Y."/>
            <person name="Li Z."/>
            <person name="Liu Q."/>
            <person name="Chen Y."/>
            <person name="Zhao J."/>
            <person name="Qu N."/>
            <person name="Zhao S."/>
            <person name="Tian F."/>
            <person name="Wang X."/>
            <person name="Wang H."/>
            <person name="Xu L."/>
            <person name="Liu X."/>
            <person name="Vinar T."/>
            <person name="Wang Y."/>
            <person name="Lam T.W."/>
            <person name="Yiu S.M."/>
            <person name="Liu S."/>
            <person name="Zhang H."/>
            <person name="Li D."/>
            <person name="Huang Y."/>
            <person name="Wang X."/>
            <person name="Yang G."/>
            <person name="Jiang Z."/>
            <person name="Wang J."/>
            <person name="Qin N."/>
            <person name="Li L."/>
            <person name="Li J."/>
            <person name="Bolund L."/>
            <person name="Kristiansen K."/>
            <person name="Wong G.K."/>
            <person name="Olson M."/>
            <person name="Zhang X."/>
            <person name="Li S."/>
            <person name="Yang H."/>
            <person name="Wang J."/>
            <person name="Wang J."/>
        </authorList>
    </citation>
    <scope>NUCLEOTIDE SEQUENCE [LARGE SCALE GENOMIC DNA]</scope>
</reference>
<evidence type="ECO:0000256" key="5">
    <source>
        <dbReference type="ARBA" id="ARBA00022670"/>
    </source>
</evidence>
<evidence type="ECO:0000313" key="26">
    <source>
        <dbReference type="Ensembl" id="ENSAMEP00000042283.1"/>
    </source>
</evidence>
<feature type="binding site" evidence="20">
    <location>
        <position position="163"/>
    </location>
    <ligand>
        <name>Ca(2+)</name>
        <dbReference type="ChEBI" id="CHEBI:29108"/>
        <label>2</label>
    </ligand>
</feature>
<feature type="binding site" evidence="20">
    <location>
        <position position="386"/>
    </location>
    <ligand>
        <name>Ca(2+)</name>
        <dbReference type="ChEBI" id="CHEBI:29108"/>
        <label>5</label>
    </ligand>
</feature>
<dbReference type="CDD" id="cd00094">
    <property type="entry name" value="HX"/>
    <property type="match status" value="1"/>
</dbReference>
<organism evidence="26 27">
    <name type="scientific">Ailuropoda melanoleuca</name>
    <name type="common">Giant panda</name>
    <dbReference type="NCBI Taxonomy" id="9646"/>
    <lineage>
        <taxon>Eukaryota</taxon>
        <taxon>Metazoa</taxon>
        <taxon>Chordata</taxon>
        <taxon>Craniata</taxon>
        <taxon>Vertebrata</taxon>
        <taxon>Euteleostomi</taxon>
        <taxon>Mammalia</taxon>
        <taxon>Eutheria</taxon>
        <taxon>Laurasiatheria</taxon>
        <taxon>Carnivora</taxon>
        <taxon>Caniformia</taxon>
        <taxon>Ursidae</taxon>
        <taxon>Ailuropoda</taxon>
    </lineage>
</organism>
<evidence type="ECO:0000256" key="11">
    <source>
        <dbReference type="ARBA" id="ARBA00022837"/>
    </source>
</evidence>
<dbReference type="InterPro" id="IPR033739">
    <property type="entry name" value="M10A_MMP"/>
</dbReference>
<feature type="short sequence motif" description="Cysteine switch" evidence="22">
    <location>
        <begin position="95"/>
        <end position="102"/>
    </location>
</feature>
<comment type="cofactor">
    <cofactor evidence="20">
        <name>Ca(2+)</name>
        <dbReference type="ChEBI" id="CHEBI:29108"/>
    </cofactor>
    <text evidence="20">Can bind about 5 Ca(2+) ions per subunit.</text>
</comment>
<dbReference type="Pfam" id="PF00045">
    <property type="entry name" value="Hemopexin"/>
    <property type="match status" value="3"/>
</dbReference>
<keyword evidence="12" id="KW-0482">Metalloprotease</keyword>
<evidence type="ECO:0000256" key="18">
    <source>
        <dbReference type="PIRSR" id="PIRSR001191-1"/>
    </source>
</evidence>
<dbReference type="Pfam" id="PF01471">
    <property type="entry name" value="PG_binding_1"/>
    <property type="match status" value="1"/>
</dbReference>
<keyword evidence="6 19" id="KW-0479">Metal-binding</keyword>
<keyword evidence="15" id="KW-1015">Disulfide bond</keyword>
<dbReference type="InterPro" id="IPR024079">
    <property type="entry name" value="MetalloPept_cat_dom_sf"/>
</dbReference>
<dbReference type="SMART" id="SM00235">
    <property type="entry name" value="ZnMc"/>
    <property type="match status" value="1"/>
</dbReference>
<dbReference type="GeneTree" id="ENSGT00940000154907"/>
<dbReference type="InParanoid" id="A0A7N5PAG7"/>
<dbReference type="PIRSF" id="PIRSF001191">
    <property type="entry name" value="Peptidase_M10A_matrix"/>
    <property type="match status" value="1"/>
</dbReference>
<keyword evidence="8" id="KW-0677">Repeat</keyword>
<keyword evidence="11 20" id="KW-0106">Calcium</keyword>
<feature type="repeat" description="Hemopexin" evidence="23">
    <location>
        <begin position="332"/>
        <end position="378"/>
    </location>
</feature>
<feature type="binding site" evidence="19">
    <location>
        <position position="223"/>
    </location>
    <ligand>
        <name>Zn(2+)</name>
        <dbReference type="ChEBI" id="CHEBI:29105"/>
        <label>2</label>
        <note>catalytic</note>
    </ligand>
</feature>
<accession>A0A7N5PAG7</accession>
<dbReference type="GO" id="GO:0006508">
    <property type="term" value="P:proteolysis"/>
    <property type="evidence" value="ECO:0007669"/>
    <property type="project" value="UniProtKB-KW"/>
</dbReference>
<keyword evidence="9" id="KW-0378">Hydrolase</keyword>
<feature type="binding site" evidence="20">
    <location>
        <position position="197"/>
    </location>
    <ligand>
        <name>Ca(2+)</name>
        <dbReference type="ChEBI" id="CHEBI:29108"/>
        <label>2</label>
    </ligand>
</feature>
<dbReference type="InterPro" id="IPR002477">
    <property type="entry name" value="Peptidoglycan-bd-like"/>
</dbReference>
<dbReference type="InterPro" id="IPR036375">
    <property type="entry name" value="Hemopexin-like_dom_sf"/>
</dbReference>
<evidence type="ECO:0000313" key="27">
    <source>
        <dbReference type="Proteomes" id="UP000008912"/>
    </source>
</evidence>
<feature type="binding site" evidence="20">
    <location>
        <position position="203"/>
    </location>
    <ligand>
        <name>Ca(2+)</name>
        <dbReference type="ChEBI" id="CHEBI:29108"/>
        <label>3</label>
    </ligand>
</feature>
<dbReference type="SUPFAM" id="SSF47090">
    <property type="entry name" value="PGBD-like"/>
    <property type="match status" value="1"/>
</dbReference>
<keyword evidence="27" id="KW-1185">Reference proteome</keyword>
<dbReference type="InterPro" id="IPR018487">
    <property type="entry name" value="Hemopexin-like_repeat"/>
</dbReference>
<feature type="binding site" evidence="19">
    <location>
        <position position="233"/>
    </location>
    <ligand>
        <name>Zn(2+)</name>
        <dbReference type="ChEBI" id="CHEBI:29105"/>
        <label>2</label>
        <note>catalytic</note>
    </ligand>
</feature>
<dbReference type="PRINTS" id="PR00138">
    <property type="entry name" value="MATRIXIN"/>
</dbReference>
<feature type="binding site" evidence="20">
    <location>
        <position position="175"/>
    </location>
    <ligand>
        <name>Zn(2+)</name>
        <dbReference type="ChEBI" id="CHEBI:29105"/>
        <label>1</label>
    </ligand>
</feature>
<comment type="catalytic activity">
    <reaction evidence="16">
        <text>Cleavage of the triple helix of collagen at about three-quarters of the length of the molecule from the N-terminus, at 775-Gly-|-Ile-776 in the alpha1(I) chain. Cleaves synthetic substrates and alpha-macroglobulins at bonds where P1' is a hydrophobic residue.</text>
        <dbReference type="EC" id="3.4.24.7"/>
    </reaction>
</comment>
<feature type="chain" id="PRO_5031024045" description="interstitial collagenase" evidence="24">
    <location>
        <begin position="20"/>
        <end position="469"/>
    </location>
</feature>
<dbReference type="PROSITE" id="PS00546">
    <property type="entry name" value="CYSTEINE_SWITCH"/>
    <property type="match status" value="1"/>
</dbReference>
<dbReference type="Pfam" id="PF00413">
    <property type="entry name" value="Peptidase_M10"/>
    <property type="match status" value="1"/>
</dbReference>
<comment type="similarity">
    <text evidence="2">Belongs to the peptidase M10A family.</text>
</comment>
<feature type="domain" description="Peptidase metallopeptidase" evidence="25">
    <location>
        <begin position="110"/>
        <end position="269"/>
    </location>
</feature>
<feature type="repeat" description="Hemopexin" evidence="23">
    <location>
        <begin position="282"/>
        <end position="331"/>
    </location>
</feature>
<feature type="binding site" evidence="20">
    <location>
        <position position="199"/>
    </location>
    <ligand>
        <name>Ca(2+)</name>
        <dbReference type="ChEBI" id="CHEBI:29108"/>
        <label>2</label>
    </ligand>
</feature>
<evidence type="ECO:0000256" key="24">
    <source>
        <dbReference type="SAM" id="SignalP"/>
    </source>
</evidence>
<evidence type="ECO:0000256" key="19">
    <source>
        <dbReference type="PIRSR" id="PIRSR001191-2"/>
    </source>
</evidence>
<feature type="binding site" evidence="20">
    <location>
        <position position="294"/>
    </location>
    <ligand>
        <name>Ca(2+)</name>
        <dbReference type="ChEBI" id="CHEBI:29108"/>
        <label>5</label>
    </ligand>
</feature>
<feature type="binding site" evidence="19">
    <location>
        <position position="227"/>
    </location>
    <ligand>
        <name>Zn(2+)</name>
        <dbReference type="ChEBI" id="CHEBI:29105"/>
        <label>2</label>
        <note>catalytic</note>
    </ligand>
</feature>
<evidence type="ECO:0000256" key="8">
    <source>
        <dbReference type="ARBA" id="ARBA00022737"/>
    </source>
</evidence>